<gene>
    <name evidence="9" type="ORF">GM658_19820</name>
</gene>
<dbReference type="InterPro" id="IPR013704">
    <property type="entry name" value="UPF0313_N"/>
</dbReference>
<feature type="binding site" evidence="6">
    <location>
        <position position="395"/>
    </location>
    <ligand>
        <name>[4Fe-4S] cluster</name>
        <dbReference type="ChEBI" id="CHEBI:49883"/>
        <note>4Fe-4S-S-AdoMet</note>
    </ligand>
</feature>
<dbReference type="InterPro" id="IPR020612">
    <property type="entry name" value="Methylthiotransferase_CS"/>
</dbReference>
<evidence type="ECO:0000256" key="1">
    <source>
        <dbReference type="ARBA" id="ARBA00022485"/>
    </source>
</evidence>
<evidence type="ECO:0000259" key="8">
    <source>
        <dbReference type="PROSITE" id="PS51918"/>
    </source>
</evidence>
<evidence type="ECO:0000313" key="9">
    <source>
        <dbReference type="EMBL" id="MTW12858.1"/>
    </source>
</evidence>
<evidence type="ECO:0000256" key="3">
    <source>
        <dbReference type="ARBA" id="ARBA00022723"/>
    </source>
</evidence>
<dbReference type="SMART" id="SM00729">
    <property type="entry name" value="Elp3"/>
    <property type="match status" value="1"/>
</dbReference>
<dbReference type="Pfam" id="PF11842">
    <property type="entry name" value="DUF3362"/>
    <property type="match status" value="1"/>
</dbReference>
<dbReference type="PANTHER" id="PTHR32331:SF0">
    <property type="entry name" value="UPF0313 PROTEIN YGIQ"/>
    <property type="match status" value="1"/>
</dbReference>
<name>A0A6L6QK42_9BURK</name>
<sequence>MNSPANLFAAVAKRSARASAAPFLPMSRAEMDALGWDQCDVILVTGDAYIDHPSFGMALVGRLLEAQGYRVGIIAQPDWHNVESFRALGKPRLYYGITAGNMDSMVNRYTADRKIRSDDAYTPNAEPNKRPDRAVTVYAQKAREAFPGTPIIIGSIEASLRRIAHYDYWSDKVRKSVLTESKADLLIFGNAERALVDLTRRLDMGEKIKEIKDLRGTAFLVPHGWLPSGEWSVHNSNRVDVPGRVDPHPDPYAMAKEDKKECATENAAPEPVLKPVIIMTREERLAAAKEKHNKTVVRLPSYEVVKEDPVMYAHASRVFHLESNPGNARALVQQHGDRDVWMNPPPLPLAMDEMDGVYDMEYSRAPHPSYGNANIPAWEMIRFSVNIMRGCFGGCTFCSITEHEGRIIQSRSEPSILREIEHIRDKTKGFTGIISDLGGPTANMYRLSCKDKSIEETCRRLSCVYPSICVNLGTDHSKLIQLYRKAREIKGVKKILIQSGLRYDLAVRSPEYVKELVTHHVGGLLKIAPEHTETNVLSKMMKPGIGAYDEFKAMFEKYSLEAGKKQYLIPYFIAAHPGTTDEDMLNLALWLKKNNFRLDQVQTFMPTPMAMASAMYHSRKNPLHKVTENSENVETPRTLKQRQAHKAFLRYYDPKNWPILRETLRRMGRGDLIGDGERHLIPPYRVGEENFKASSGKRAMPMLAPGQQKRGAGLPPPAHVARGGKPNALTGSMTARATVETKARPSILDTIKVKPKAAPAKSGSRPGRK</sequence>
<keyword evidence="3 6" id="KW-0479">Metal-binding</keyword>
<evidence type="ECO:0000256" key="6">
    <source>
        <dbReference type="HAMAP-Rule" id="MF_01251"/>
    </source>
</evidence>
<dbReference type="InterPro" id="IPR007197">
    <property type="entry name" value="rSAM"/>
</dbReference>
<dbReference type="PROSITE" id="PS51918">
    <property type="entry name" value="RADICAL_SAM"/>
    <property type="match status" value="1"/>
</dbReference>
<dbReference type="SFLD" id="SFLDS00029">
    <property type="entry name" value="Radical_SAM"/>
    <property type="match status" value="1"/>
</dbReference>
<keyword evidence="4 6" id="KW-0408">Iron</keyword>
<evidence type="ECO:0000256" key="5">
    <source>
        <dbReference type="ARBA" id="ARBA00023014"/>
    </source>
</evidence>
<dbReference type="InterPro" id="IPR022946">
    <property type="entry name" value="UPF0313"/>
</dbReference>
<dbReference type="SFLD" id="SFLDG01069">
    <property type="entry name" value="UPF0313"/>
    <property type="match status" value="1"/>
</dbReference>
<dbReference type="InterPro" id="IPR024560">
    <property type="entry name" value="UPF0313_C"/>
</dbReference>
<accession>A0A6L6QK42</accession>
<dbReference type="GO" id="GO:0051539">
    <property type="term" value="F:4 iron, 4 sulfur cluster binding"/>
    <property type="evidence" value="ECO:0007669"/>
    <property type="project" value="UniProtKB-KW"/>
</dbReference>
<dbReference type="Gene3D" id="3.80.30.20">
    <property type="entry name" value="tm_1862 like domain"/>
    <property type="match status" value="1"/>
</dbReference>
<keyword evidence="2 6" id="KW-0949">S-adenosyl-L-methionine</keyword>
<organism evidence="9 10">
    <name type="scientific">Massilia eburnea</name>
    <dbReference type="NCBI Taxonomy" id="1776165"/>
    <lineage>
        <taxon>Bacteria</taxon>
        <taxon>Pseudomonadati</taxon>
        <taxon>Pseudomonadota</taxon>
        <taxon>Betaproteobacteria</taxon>
        <taxon>Burkholderiales</taxon>
        <taxon>Oxalobacteraceae</taxon>
        <taxon>Telluria group</taxon>
        <taxon>Massilia</taxon>
    </lineage>
</organism>
<evidence type="ECO:0000256" key="7">
    <source>
        <dbReference type="SAM" id="MobiDB-lite"/>
    </source>
</evidence>
<comment type="cofactor">
    <cofactor evidence="6">
        <name>[4Fe-4S] cluster</name>
        <dbReference type="ChEBI" id="CHEBI:49883"/>
    </cofactor>
    <text evidence="6">Binds 1 [4Fe-4S] cluster. The cluster is coordinated with 3 cysteines and an exchangeable S-adenosyl-L-methionine.</text>
</comment>
<dbReference type="Pfam" id="PF04055">
    <property type="entry name" value="Radical_SAM"/>
    <property type="match status" value="1"/>
</dbReference>
<dbReference type="InterPro" id="IPR058240">
    <property type="entry name" value="rSAM_sf"/>
</dbReference>
<proteinExistence type="inferred from homology"/>
<dbReference type="PROSITE" id="PS01278">
    <property type="entry name" value="MTTASE_RADICAL"/>
    <property type="match status" value="1"/>
</dbReference>
<dbReference type="PANTHER" id="PTHR32331">
    <property type="entry name" value="UPF0313 PROTEIN YGIQ"/>
    <property type="match status" value="1"/>
</dbReference>
<dbReference type="InterPro" id="IPR006638">
    <property type="entry name" value="Elp3/MiaA/NifB-like_rSAM"/>
</dbReference>
<dbReference type="SUPFAM" id="SSF102114">
    <property type="entry name" value="Radical SAM enzymes"/>
    <property type="match status" value="1"/>
</dbReference>
<dbReference type="EMBL" id="WNKX01000017">
    <property type="protein sequence ID" value="MTW12858.1"/>
    <property type="molecule type" value="Genomic_DNA"/>
</dbReference>
<reference evidence="9 10" key="1">
    <citation type="submission" date="2019-11" db="EMBL/GenBank/DDBJ databases">
        <title>Type strains purchased from KCTC, JCM and DSMZ.</title>
        <authorList>
            <person name="Lu H."/>
        </authorList>
    </citation>
    <scope>NUCLEOTIDE SEQUENCE [LARGE SCALE GENOMIC DNA]</scope>
    <source>
        <strain evidence="9 10">JCM 31587</strain>
    </source>
</reference>
<dbReference type="AlphaFoldDB" id="A0A6L6QK42"/>
<dbReference type="Pfam" id="PF08497">
    <property type="entry name" value="Radical_SAM_N"/>
    <property type="match status" value="1"/>
</dbReference>
<dbReference type="GO" id="GO:0005506">
    <property type="term" value="F:iron ion binding"/>
    <property type="evidence" value="ECO:0007669"/>
    <property type="project" value="UniProtKB-UniRule"/>
</dbReference>
<protein>
    <submittedName>
        <fullName evidence="9">YgiQ family radical SAM protein</fullName>
    </submittedName>
</protein>
<feature type="binding site" evidence="6">
    <location>
        <position position="391"/>
    </location>
    <ligand>
        <name>[4Fe-4S] cluster</name>
        <dbReference type="ChEBI" id="CHEBI:49883"/>
        <note>4Fe-4S-S-AdoMet</note>
    </ligand>
</feature>
<dbReference type="GO" id="GO:0003824">
    <property type="term" value="F:catalytic activity"/>
    <property type="evidence" value="ECO:0007669"/>
    <property type="project" value="InterPro"/>
</dbReference>
<keyword evidence="10" id="KW-1185">Reference proteome</keyword>
<dbReference type="SFLD" id="SFLDG01082">
    <property type="entry name" value="B12-binding_domain_containing"/>
    <property type="match status" value="1"/>
</dbReference>
<evidence type="ECO:0000256" key="2">
    <source>
        <dbReference type="ARBA" id="ARBA00022691"/>
    </source>
</evidence>
<evidence type="ECO:0000256" key="4">
    <source>
        <dbReference type="ARBA" id="ARBA00023004"/>
    </source>
</evidence>
<dbReference type="InterPro" id="IPR023404">
    <property type="entry name" value="rSAM_horseshoe"/>
</dbReference>
<feature type="region of interest" description="Disordered" evidence="7">
    <location>
        <begin position="705"/>
        <end position="769"/>
    </location>
</feature>
<feature type="domain" description="Radical SAM core" evidence="8">
    <location>
        <begin position="377"/>
        <end position="653"/>
    </location>
</feature>
<dbReference type="NCBIfam" id="TIGR03904">
    <property type="entry name" value="SAM_YgiQ"/>
    <property type="match status" value="1"/>
</dbReference>
<comment type="similarity">
    <text evidence="6">Belongs to the UPF0313 family.</text>
</comment>
<dbReference type="HAMAP" id="MF_01251">
    <property type="entry name" value="UPF0313"/>
    <property type="match status" value="1"/>
</dbReference>
<dbReference type="Proteomes" id="UP000472320">
    <property type="component" value="Unassembled WGS sequence"/>
</dbReference>
<evidence type="ECO:0000313" key="10">
    <source>
        <dbReference type="Proteomes" id="UP000472320"/>
    </source>
</evidence>
<keyword evidence="1 6" id="KW-0004">4Fe-4S</keyword>
<keyword evidence="5 6" id="KW-0411">Iron-sulfur</keyword>
<feature type="binding site" evidence="6">
    <location>
        <position position="398"/>
    </location>
    <ligand>
        <name>[4Fe-4S] cluster</name>
        <dbReference type="ChEBI" id="CHEBI:49883"/>
        <note>4Fe-4S-S-AdoMet</note>
    </ligand>
</feature>
<comment type="caution">
    <text evidence="9">The sequence shown here is derived from an EMBL/GenBank/DDBJ whole genome shotgun (WGS) entry which is preliminary data.</text>
</comment>
<dbReference type="OrthoDB" id="9803479at2"/>